<feature type="transmembrane region" description="Helical" evidence="1">
    <location>
        <begin position="92"/>
        <end position="114"/>
    </location>
</feature>
<keyword evidence="1" id="KW-0812">Transmembrane</keyword>
<accession>Q2NJ93</accession>
<dbReference type="EMBL" id="CP000061">
    <property type="protein sequence ID" value="ABC65500.1"/>
    <property type="molecule type" value="Genomic_DNA"/>
</dbReference>
<proteinExistence type="predicted"/>
<protein>
    <submittedName>
        <fullName evidence="2">Uncharacterized protein</fullName>
    </submittedName>
</protein>
<dbReference type="HOGENOM" id="CLU_1736803_0_0_14"/>
<dbReference type="PhylomeDB" id="Q2NJ93"/>
<dbReference type="AlphaFoldDB" id="Q2NJ93"/>
<evidence type="ECO:0000313" key="2">
    <source>
        <dbReference type="EMBL" id="ABC65500.1"/>
    </source>
</evidence>
<keyword evidence="3" id="KW-1185">Reference proteome</keyword>
<organism evidence="2 3">
    <name type="scientific">Aster yellows witches'-broom phytoplasma (strain AYWB)</name>
    <dbReference type="NCBI Taxonomy" id="322098"/>
    <lineage>
        <taxon>Bacteria</taxon>
        <taxon>Bacillati</taxon>
        <taxon>Mycoplasmatota</taxon>
        <taxon>Mollicutes</taxon>
        <taxon>Acholeplasmatales</taxon>
        <taxon>Acholeplasmataceae</taxon>
        <taxon>Candidatus Phytoplasma</taxon>
        <taxon>16SrI (Aster yellows group)</taxon>
    </lineage>
</organism>
<evidence type="ECO:0000313" key="3">
    <source>
        <dbReference type="Proteomes" id="UP000001934"/>
    </source>
</evidence>
<evidence type="ECO:0000256" key="1">
    <source>
        <dbReference type="SAM" id="Phobius"/>
    </source>
</evidence>
<dbReference type="KEGG" id="ayw:AYWB_383"/>
<dbReference type="Proteomes" id="UP000001934">
    <property type="component" value="Chromosome"/>
</dbReference>
<keyword evidence="1" id="KW-1133">Transmembrane helix</keyword>
<name>Q2NJ93_AYWBP</name>
<feature type="transmembrane region" description="Helical" evidence="1">
    <location>
        <begin position="36"/>
        <end position="61"/>
    </location>
</feature>
<keyword evidence="1" id="KW-0472">Membrane</keyword>
<gene>
    <name evidence="2" type="ordered locus">AYWB_383</name>
</gene>
<dbReference type="RefSeq" id="WP_011412664.1">
    <property type="nucleotide sequence ID" value="NC_007716.1"/>
</dbReference>
<sequence>MWIFSIFAIISNFLLNYTKGFTTAEIMERRLDGIQTTLFTILIVTGFKPIFKLITNIIVFIKETISNKKLQTLEIKNNTQSERKIKMTDSNFTIGFVSGALFVTGLCFVFKYLFFSFLQLFNPNDTYPIIIQGSFNGGNFLMVFKTNSLF</sequence>
<reference evidence="2 3" key="1">
    <citation type="journal article" date="2006" name="J. Bacteriol.">
        <title>Living with genome instability: the adaptation of phytoplasmas to diverse environments of their insect and plant hosts.</title>
        <authorList>
            <person name="Bai X."/>
            <person name="Zhang J."/>
            <person name="Ewing A."/>
            <person name="Miller S.A."/>
            <person name="Jancso Radek A."/>
            <person name="Shevchenko D.V."/>
            <person name="Tsukerman K."/>
            <person name="Walunas T."/>
            <person name="Lapidus A."/>
            <person name="Campbell J.W."/>
            <person name="Hogenhout S.A."/>
        </authorList>
    </citation>
    <scope>NUCLEOTIDE SEQUENCE [LARGE SCALE GENOMIC DNA]</scope>
    <source>
        <strain evidence="2 3">AYWB</strain>
    </source>
</reference>